<feature type="transmembrane region" description="Helical" evidence="2">
    <location>
        <begin position="186"/>
        <end position="206"/>
    </location>
</feature>
<organism evidence="3 4">
    <name type="scientific">Streptomyces achromogenes</name>
    <dbReference type="NCBI Taxonomy" id="67255"/>
    <lineage>
        <taxon>Bacteria</taxon>
        <taxon>Bacillati</taxon>
        <taxon>Actinomycetota</taxon>
        <taxon>Actinomycetes</taxon>
        <taxon>Kitasatosporales</taxon>
        <taxon>Streptomycetaceae</taxon>
        <taxon>Streptomyces</taxon>
    </lineage>
</organism>
<evidence type="ECO:0000256" key="2">
    <source>
        <dbReference type="SAM" id="Phobius"/>
    </source>
</evidence>
<keyword evidence="2" id="KW-1133">Transmembrane helix</keyword>
<accession>A0ABU0PSB6</accession>
<gene>
    <name evidence="3" type="ORF">QFZ56_000239</name>
</gene>
<sequence>MGVLLTAGETTRPGAPRPSLGPRGAPPRSRWRALARARLACLEVQLKREESRRPCDDGRKAYLDGVRAHLEKARSAADEEFGWRRPWSGSIAREGVWSNLRGADVLLLRLVPDEEAVGRASEVMALVKRHLDRDDPRRVRLTQRIRHIVSGGLTPDDRELLARALDSAYSSLDAELARVRSLRNMLWTATILVFIGVAGLALYGALAPRALSLCFAPKASAGDPNQMHVVCPSAEYHDRTANTVPSDLARSQDILTVEIAGLLGAALTVIASLRRIRGTSAPYMLPLASAALKIPTGALSAFLGVLLIRGAFVPGLSDLDSRAQVLAWAAVFGAAQHLVTRLVDDRAQMTLSEVGGPTGTAVRQESRAVIEDDGPGHDLTTGPAAAVEQAGDGTPAAPDEKPDRVPAEETTAT</sequence>
<proteinExistence type="predicted"/>
<evidence type="ECO:0000256" key="1">
    <source>
        <dbReference type="SAM" id="MobiDB-lite"/>
    </source>
</evidence>
<comment type="caution">
    <text evidence="3">The sequence shown here is derived from an EMBL/GenBank/DDBJ whole genome shotgun (WGS) entry which is preliminary data.</text>
</comment>
<keyword evidence="2" id="KW-0472">Membrane</keyword>
<keyword evidence="2" id="KW-0812">Transmembrane</keyword>
<evidence type="ECO:0000313" key="3">
    <source>
        <dbReference type="EMBL" id="MDQ0681276.1"/>
    </source>
</evidence>
<feature type="region of interest" description="Disordered" evidence="1">
    <location>
        <begin position="1"/>
        <end position="28"/>
    </location>
</feature>
<keyword evidence="4" id="KW-1185">Reference proteome</keyword>
<protein>
    <recommendedName>
        <fullName evidence="5">Integral membrane protein</fullName>
    </recommendedName>
</protein>
<evidence type="ECO:0008006" key="5">
    <source>
        <dbReference type="Google" id="ProtNLM"/>
    </source>
</evidence>
<feature type="compositionally biased region" description="Basic and acidic residues" evidence="1">
    <location>
        <begin position="398"/>
        <end position="407"/>
    </location>
</feature>
<dbReference type="Proteomes" id="UP001243364">
    <property type="component" value="Unassembled WGS sequence"/>
</dbReference>
<evidence type="ECO:0000313" key="4">
    <source>
        <dbReference type="Proteomes" id="UP001243364"/>
    </source>
</evidence>
<feature type="region of interest" description="Disordered" evidence="1">
    <location>
        <begin position="369"/>
        <end position="413"/>
    </location>
</feature>
<dbReference type="EMBL" id="JAUSYA010000001">
    <property type="protein sequence ID" value="MDQ0681276.1"/>
    <property type="molecule type" value="Genomic_DNA"/>
</dbReference>
<feature type="transmembrane region" description="Helical" evidence="2">
    <location>
        <begin position="294"/>
        <end position="313"/>
    </location>
</feature>
<feature type="transmembrane region" description="Helical" evidence="2">
    <location>
        <begin position="325"/>
        <end position="343"/>
    </location>
</feature>
<feature type="transmembrane region" description="Helical" evidence="2">
    <location>
        <begin position="254"/>
        <end position="273"/>
    </location>
</feature>
<name>A0ABU0PSB6_STRAH</name>
<reference evidence="3 4" key="1">
    <citation type="submission" date="2023-07" db="EMBL/GenBank/DDBJ databases">
        <title>Comparative genomics of wheat-associated soil bacteria to identify genetic determinants of phenazine resistance.</title>
        <authorList>
            <person name="Mouncey N."/>
        </authorList>
    </citation>
    <scope>NUCLEOTIDE SEQUENCE [LARGE SCALE GENOMIC DNA]</scope>
    <source>
        <strain evidence="3 4">W4I19-2</strain>
    </source>
</reference>